<evidence type="ECO:0000313" key="10">
    <source>
        <dbReference type="Proteomes" id="UP001165565"/>
    </source>
</evidence>
<sequence length="510" mass="54467">MNSVGKASFGTPAAHSPLPFATAAGGGGGRAIAVLMAVVTLYGLYSVPGLIRHWGGIDAAALLVLALWLAAAALAIPLFARRPAGRTWLVLLLVTAGLRIGVAIPCLDRVPGGDALFYPLLAYSLSHGHGLQVHEPFIGETVRALYPPLYPLVLAGWHGAFGLATGALCALNLLIDGAAALLVARLGQRTGHAGAGRAAAWLYMIWPSVLLSSPLAQKEGLVALLVLALAHAWLRARVRADRRAIALIGVASGLLALTQPALAPLSAILGLLLMWRTPPALIRAASGGAIVAALLMLPWWIRNWLAFHTFIPLTSAGGISLWIGNNPDATGNWIAAPAALRGIPELAYSRTLAAMAWHWIEQNPAGFVRLTLQKFFRAMAIAQAEVARLGDMRPAPSPRLAQSLFPVAQATHLLLIGTAALALWRRPRGAVALLVAACLIQLALFNIWFEFGERHREFLTPFLLLLGCACAPDFLDSLRERHRRRTDESDNRLPARRAAWRLFGPFGGIR</sequence>
<feature type="transmembrane region" description="Helical" evidence="8">
    <location>
        <begin position="157"/>
        <end position="183"/>
    </location>
</feature>
<accession>A0AA41Z9A6</accession>
<feature type="transmembrane region" description="Helical" evidence="8">
    <location>
        <begin position="431"/>
        <end position="452"/>
    </location>
</feature>
<keyword evidence="2" id="KW-1003">Cell membrane</keyword>
<evidence type="ECO:0000256" key="3">
    <source>
        <dbReference type="ARBA" id="ARBA00022676"/>
    </source>
</evidence>
<dbReference type="InterPro" id="IPR050297">
    <property type="entry name" value="LipidA_mod_glycosyltrf_83"/>
</dbReference>
<comment type="caution">
    <text evidence="9">The sequence shown here is derived from an EMBL/GenBank/DDBJ whole genome shotgun (WGS) entry which is preliminary data.</text>
</comment>
<keyword evidence="3" id="KW-0328">Glycosyltransferase</keyword>
<dbReference type="PANTHER" id="PTHR33908:SF11">
    <property type="entry name" value="MEMBRANE PROTEIN"/>
    <property type="match status" value="1"/>
</dbReference>
<keyword evidence="10" id="KW-1185">Reference proteome</keyword>
<evidence type="ECO:0000256" key="5">
    <source>
        <dbReference type="ARBA" id="ARBA00022692"/>
    </source>
</evidence>
<feature type="transmembrane region" description="Helical" evidence="8">
    <location>
        <begin position="280"/>
        <end position="297"/>
    </location>
</feature>
<name>A0AA41Z9A6_9SPHN</name>
<dbReference type="GO" id="GO:0016763">
    <property type="term" value="F:pentosyltransferase activity"/>
    <property type="evidence" value="ECO:0007669"/>
    <property type="project" value="TreeGrafter"/>
</dbReference>
<feature type="transmembrane region" description="Helical" evidence="8">
    <location>
        <begin position="245"/>
        <end position="274"/>
    </location>
</feature>
<dbReference type="PANTHER" id="PTHR33908">
    <property type="entry name" value="MANNOSYLTRANSFERASE YKCB-RELATED"/>
    <property type="match status" value="1"/>
</dbReference>
<evidence type="ECO:0000256" key="8">
    <source>
        <dbReference type="SAM" id="Phobius"/>
    </source>
</evidence>
<protein>
    <submittedName>
        <fullName evidence="9">Glycosyltransferase</fullName>
    </submittedName>
</protein>
<organism evidence="9 10">
    <name type="scientific">Sphingomonas lycopersici</name>
    <dbReference type="NCBI Taxonomy" id="2951807"/>
    <lineage>
        <taxon>Bacteria</taxon>
        <taxon>Pseudomonadati</taxon>
        <taxon>Pseudomonadota</taxon>
        <taxon>Alphaproteobacteria</taxon>
        <taxon>Sphingomonadales</taxon>
        <taxon>Sphingomonadaceae</taxon>
        <taxon>Sphingomonas</taxon>
    </lineage>
</organism>
<dbReference type="AlphaFoldDB" id="A0AA41Z9A6"/>
<feature type="transmembrane region" description="Helical" evidence="8">
    <location>
        <begin position="87"/>
        <end position="104"/>
    </location>
</feature>
<dbReference type="GO" id="GO:0005886">
    <property type="term" value="C:plasma membrane"/>
    <property type="evidence" value="ECO:0007669"/>
    <property type="project" value="UniProtKB-SubCell"/>
</dbReference>
<feature type="transmembrane region" description="Helical" evidence="8">
    <location>
        <begin position="304"/>
        <end position="323"/>
    </location>
</feature>
<keyword evidence="6 8" id="KW-1133">Transmembrane helix</keyword>
<keyword evidence="5 8" id="KW-0812">Transmembrane</keyword>
<proteinExistence type="predicted"/>
<evidence type="ECO:0000313" key="9">
    <source>
        <dbReference type="EMBL" id="MCW6535298.1"/>
    </source>
</evidence>
<dbReference type="RefSeq" id="WP_265268947.1">
    <property type="nucleotide sequence ID" value="NZ_JANFAU010000002.1"/>
</dbReference>
<feature type="transmembrane region" description="Helical" evidence="8">
    <location>
        <begin position="57"/>
        <end position="80"/>
    </location>
</feature>
<evidence type="ECO:0000256" key="2">
    <source>
        <dbReference type="ARBA" id="ARBA00022475"/>
    </source>
</evidence>
<feature type="transmembrane region" description="Helical" evidence="8">
    <location>
        <begin position="404"/>
        <end position="424"/>
    </location>
</feature>
<gene>
    <name evidence="9" type="ORF">NEE01_10945</name>
</gene>
<feature type="transmembrane region" description="Helical" evidence="8">
    <location>
        <begin position="31"/>
        <end position="51"/>
    </location>
</feature>
<comment type="subcellular location">
    <subcellularLocation>
        <location evidence="1">Cell membrane</location>
        <topology evidence="1">Multi-pass membrane protein</topology>
    </subcellularLocation>
</comment>
<keyword evidence="7 8" id="KW-0472">Membrane</keyword>
<keyword evidence="4" id="KW-0808">Transferase</keyword>
<dbReference type="GO" id="GO:0009103">
    <property type="term" value="P:lipopolysaccharide biosynthetic process"/>
    <property type="evidence" value="ECO:0007669"/>
    <property type="project" value="UniProtKB-ARBA"/>
</dbReference>
<dbReference type="Proteomes" id="UP001165565">
    <property type="component" value="Unassembled WGS sequence"/>
</dbReference>
<evidence type="ECO:0000256" key="7">
    <source>
        <dbReference type="ARBA" id="ARBA00023136"/>
    </source>
</evidence>
<evidence type="ECO:0000256" key="4">
    <source>
        <dbReference type="ARBA" id="ARBA00022679"/>
    </source>
</evidence>
<evidence type="ECO:0000256" key="1">
    <source>
        <dbReference type="ARBA" id="ARBA00004651"/>
    </source>
</evidence>
<reference evidence="9" key="1">
    <citation type="submission" date="2022-06" db="EMBL/GenBank/DDBJ databases">
        <title>Sphingomonas sp. nov. isolated from rhizosphere soil of tomato.</title>
        <authorList>
            <person name="Dong H."/>
            <person name="Gao R."/>
        </authorList>
    </citation>
    <scope>NUCLEOTIDE SEQUENCE</scope>
    <source>
        <strain evidence="9">MMSM24</strain>
    </source>
</reference>
<dbReference type="EMBL" id="JANFAV010000006">
    <property type="protein sequence ID" value="MCW6535298.1"/>
    <property type="molecule type" value="Genomic_DNA"/>
</dbReference>
<evidence type="ECO:0000256" key="6">
    <source>
        <dbReference type="ARBA" id="ARBA00022989"/>
    </source>
</evidence>